<dbReference type="GO" id="GO:0016829">
    <property type="term" value="F:lyase activity"/>
    <property type="evidence" value="ECO:0007669"/>
    <property type="project" value="UniProtKB-KW"/>
</dbReference>
<evidence type="ECO:0000313" key="7">
    <source>
        <dbReference type="EMBL" id="SVA59885.1"/>
    </source>
</evidence>
<keyword evidence="5" id="KW-0456">Lyase</keyword>
<dbReference type="PANTHER" id="PTHR30518">
    <property type="entry name" value="ENDOLYTIC MUREIN TRANSGLYCOSYLASE"/>
    <property type="match status" value="1"/>
</dbReference>
<keyword evidence="2" id="KW-0812">Transmembrane</keyword>
<reference evidence="7" key="1">
    <citation type="submission" date="2018-05" db="EMBL/GenBank/DDBJ databases">
        <authorList>
            <person name="Lanie J.A."/>
            <person name="Ng W.-L."/>
            <person name="Kazmierczak K.M."/>
            <person name="Andrzejewski T.M."/>
            <person name="Davidsen T.M."/>
            <person name="Wayne K.J."/>
            <person name="Tettelin H."/>
            <person name="Glass J.I."/>
            <person name="Rusch D."/>
            <person name="Podicherti R."/>
            <person name="Tsui H.-C.T."/>
            <person name="Winkler M.E."/>
        </authorList>
    </citation>
    <scope>NUCLEOTIDE SEQUENCE</scope>
</reference>
<organism evidence="7">
    <name type="scientific">marine metagenome</name>
    <dbReference type="NCBI Taxonomy" id="408172"/>
    <lineage>
        <taxon>unclassified sequences</taxon>
        <taxon>metagenomes</taxon>
        <taxon>ecological metagenomes</taxon>
    </lineage>
</organism>
<evidence type="ECO:0008006" key="8">
    <source>
        <dbReference type="Google" id="ProtNLM"/>
    </source>
</evidence>
<evidence type="ECO:0000256" key="5">
    <source>
        <dbReference type="ARBA" id="ARBA00023239"/>
    </source>
</evidence>
<keyword evidence="4" id="KW-0472">Membrane</keyword>
<dbReference type="EMBL" id="UINC01013957">
    <property type="protein sequence ID" value="SVA59885.1"/>
    <property type="molecule type" value="Genomic_DNA"/>
</dbReference>
<dbReference type="PANTHER" id="PTHR30518:SF2">
    <property type="entry name" value="ENDOLYTIC MUREIN TRANSGLYCOSYLASE"/>
    <property type="match status" value="1"/>
</dbReference>
<evidence type="ECO:0000256" key="1">
    <source>
        <dbReference type="ARBA" id="ARBA00022475"/>
    </source>
</evidence>
<evidence type="ECO:0000256" key="3">
    <source>
        <dbReference type="ARBA" id="ARBA00022989"/>
    </source>
</evidence>
<proteinExistence type="predicted"/>
<evidence type="ECO:0000256" key="4">
    <source>
        <dbReference type="ARBA" id="ARBA00023136"/>
    </source>
</evidence>
<dbReference type="InterPro" id="IPR003770">
    <property type="entry name" value="MLTG-like"/>
</dbReference>
<evidence type="ECO:0000256" key="2">
    <source>
        <dbReference type="ARBA" id="ARBA00022692"/>
    </source>
</evidence>
<protein>
    <recommendedName>
        <fullName evidence="8">Aminodeoxychorismate lyase</fullName>
    </recommendedName>
</protein>
<gene>
    <name evidence="7" type="ORF">METZ01_LOCUS112739</name>
</gene>
<keyword evidence="6" id="KW-0961">Cell wall biogenesis/degradation</keyword>
<name>A0A381X560_9ZZZZ</name>
<dbReference type="AlphaFoldDB" id="A0A381X560"/>
<dbReference type="Pfam" id="PF02618">
    <property type="entry name" value="YceG"/>
    <property type="match status" value="1"/>
</dbReference>
<keyword evidence="1" id="KW-1003">Cell membrane</keyword>
<keyword evidence="3" id="KW-1133">Transmembrane helix</keyword>
<evidence type="ECO:0000256" key="6">
    <source>
        <dbReference type="ARBA" id="ARBA00023316"/>
    </source>
</evidence>
<dbReference type="Gene3D" id="3.30.1490.480">
    <property type="entry name" value="Endolytic murein transglycosylase"/>
    <property type="match status" value="1"/>
</dbReference>
<accession>A0A381X560</accession>
<feature type="non-terminal residue" evidence="7">
    <location>
        <position position="143"/>
    </location>
</feature>
<dbReference type="GO" id="GO:0071555">
    <property type="term" value="P:cell wall organization"/>
    <property type="evidence" value="ECO:0007669"/>
    <property type="project" value="UniProtKB-KW"/>
</dbReference>
<sequence>MTRRLLRFIFVFVLLILVPAGGILSWGYAQFTRPGQQAFDQTVVLTKGQGLKEIAAQLAKSGVISNQLVFRVGGRFGGWSRDLKYGEFRFPAGTSMHDVVAILLKGITVVRRVTIPEGLSTIRVVNILRLTEGLRGDIGQIPG</sequence>